<keyword evidence="1" id="KW-0732">Signal</keyword>
<gene>
    <name evidence="4" type="ORF">GTW20_11425</name>
</gene>
<reference evidence="4 5" key="1">
    <citation type="journal article" date="2019" name="Nat. Commun.">
        <title>The antimicrobial potential of Streptomyces from insect microbiomes.</title>
        <authorList>
            <person name="Chevrette M.G."/>
            <person name="Carlson C.M."/>
            <person name="Ortega H.E."/>
            <person name="Thomas C."/>
            <person name="Ananiev G.E."/>
            <person name="Barns K.J."/>
            <person name="Book A.J."/>
            <person name="Cagnazzo J."/>
            <person name="Carlos C."/>
            <person name="Flanigan W."/>
            <person name="Grubbs K.J."/>
            <person name="Horn H.A."/>
            <person name="Hoffmann F.M."/>
            <person name="Klassen J.L."/>
            <person name="Knack J.J."/>
            <person name="Lewin G.R."/>
            <person name="McDonald B.R."/>
            <person name="Muller L."/>
            <person name="Melo W.G.P."/>
            <person name="Pinto-Tomas A.A."/>
            <person name="Schmitz A."/>
            <person name="Wendt-Pienkowski E."/>
            <person name="Wildman S."/>
            <person name="Zhao M."/>
            <person name="Zhang F."/>
            <person name="Bugni T.S."/>
            <person name="Andes D.R."/>
            <person name="Pupo M.T."/>
            <person name="Currie C.R."/>
        </authorList>
    </citation>
    <scope>NUCLEOTIDE SEQUENCE [LARGE SCALE GENOMIC DNA]</scope>
    <source>
        <strain evidence="4 5">SID5840</strain>
    </source>
</reference>
<accession>A0A7K2ISA6</accession>
<dbReference type="InterPro" id="IPR029058">
    <property type="entry name" value="AB_hydrolase_fold"/>
</dbReference>
<dbReference type="GO" id="GO:0005576">
    <property type="term" value="C:extracellular region"/>
    <property type="evidence" value="ECO:0007669"/>
    <property type="project" value="InterPro"/>
</dbReference>
<feature type="compositionally biased region" description="Low complexity" evidence="3">
    <location>
        <begin position="350"/>
        <end position="360"/>
    </location>
</feature>
<evidence type="ECO:0000256" key="1">
    <source>
        <dbReference type="ARBA" id="ARBA00022729"/>
    </source>
</evidence>
<comment type="caution">
    <text evidence="4">The sequence shown here is derived from an EMBL/GenBank/DDBJ whole genome shotgun (WGS) entry which is preliminary data.</text>
</comment>
<dbReference type="InterPro" id="IPR050955">
    <property type="entry name" value="Plant_Biomass_Hydrol_Est"/>
</dbReference>
<feature type="region of interest" description="Disordered" evidence="3">
    <location>
        <begin position="338"/>
        <end position="360"/>
    </location>
</feature>
<dbReference type="PANTHER" id="PTHR43037">
    <property type="entry name" value="UNNAMED PRODUCT-RELATED"/>
    <property type="match status" value="1"/>
</dbReference>
<organism evidence="4 5">
    <name type="scientific">Nocardiopsis alba</name>
    <dbReference type="NCBI Taxonomy" id="53437"/>
    <lineage>
        <taxon>Bacteria</taxon>
        <taxon>Bacillati</taxon>
        <taxon>Actinomycetota</taxon>
        <taxon>Actinomycetes</taxon>
        <taxon>Streptosporangiales</taxon>
        <taxon>Nocardiopsidaceae</taxon>
        <taxon>Nocardiopsis</taxon>
    </lineage>
</organism>
<evidence type="ECO:0000313" key="4">
    <source>
        <dbReference type="EMBL" id="MYR32862.1"/>
    </source>
</evidence>
<keyword evidence="2" id="KW-0378">Hydrolase</keyword>
<protein>
    <submittedName>
        <fullName evidence="4">PHB depolymerase family esterase</fullName>
    </submittedName>
</protein>
<dbReference type="SUPFAM" id="SSF53474">
    <property type="entry name" value="alpha/beta-Hydrolases"/>
    <property type="match status" value="2"/>
</dbReference>
<evidence type="ECO:0000313" key="5">
    <source>
        <dbReference type="Proteomes" id="UP000467124"/>
    </source>
</evidence>
<dbReference type="InterPro" id="IPR010126">
    <property type="entry name" value="Esterase_phb"/>
</dbReference>
<dbReference type="RefSeq" id="WP_161110927.1">
    <property type="nucleotide sequence ID" value="NZ_JBHYPC010000001.1"/>
</dbReference>
<dbReference type="PANTHER" id="PTHR43037:SF1">
    <property type="entry name" value="BLL1128 PROTEIN"/>
    <property type="match status" value="1"/>
</dbReference>
<evidence type="ECO:0000256" key="3">
    <source>
        <dbReference type="SAM" id="MobiDB-lite"/>
    </source>
</evidence>
<dbReference type="NCBIfam" id="TIGR01840">
    <property type="entry name" value="esterase_phb"/>
    <property type="match status" value="1"/>
</dbReference>
<dbReference type="AlphaFoldDB" id="A0A7K2ISA6"/>
<dbReference type="GO" id="GO:0016787">
    <property type="term" value="F:hydrolase activity"/>
    <property type="evidence" value="ECO:0007669"/>
    <property type="project" value="UniProtKB-KW"/>
</dbReference>
<dbReference type="Pfam" id="PF10503">
    <property type="entry name" value="Esterase_PHB"/>
    <property type="match status" value="1"/>
</dbReference>
<name>A0A7K2ISA6_9ACTN</name>
<proteinExistence type="predicted"/>
<dbReference type="Proteomes" id="UP000467124">
    <property type="component" value="Unassembled WGS sequence"/>
</dbReference>
<sequence>MHPHAHRILPDTGPPIPARLGAPVLSVAAVLLLALAVLVVTAPRASAAELTPVPSFGADPGNLAMHEYVPDGLSDGAPLVVLLHGCTQSAADYHRSSGWVEQAESSGLALVYAEQRTANNANRCFNWFEPGDVARGSGEARSIASMVESAVSRHGLDTDRVFVSGLSAGGAMTAELLAAYPDLFAGGGIVAGVPVGCASGMIDAFTCMNPGKSLTPQQWGDRVRAKLPDGAEPPRVAIWHGTADTTVSPANGRSSVAQWVNVLGLPSEPDGTESLPGPTTVEYYGGGAEDAAVAYFSVAGMGHGTPVDPSAGCGAAGAHFLDTVCSAGYTALFWGIGGSDGGPTDPPTGEPTGEPTEGPAGECVTASNHTHVAQGRAEHRLGYAYALGSGDPLGLWNTAVRTSLTETAAGHWELTPGGC</sequence>
<dbReference type="Gene3D" id="3.40.50.1820">
    <property type="entry name" value="alpha/beta hydrolase"/>
    <property type="match status" value="1"/>
</dbReference>
<evidence type="ECO:0000256" key="2">
    <source>
        <dbReference type="ARBA" id="ARBA00022801"/>
    </source>
</evidence>
<dbReference type="EMBL" id="WWHY01000001">
    <property type="protein sequence ID" value="MYR32862.1"/>
    <property type="molecule type" value="Genomic_DNA"/>
</dbReference>